<dbReference type="EMBL" id="UZAF01018956">
    <property type="protein sequence ID" value="VDO56373.1"/>
    <property type="molecule type" value="Genomic_DNA"/>
</dbReference>
<protein>
    <submittedName>
        <fullName evidence="2 4">Uncharacterized protein</fullName>
    </submittedName>
</protein>
<evidence type="ECO:0000313" key="2">
    <source>
        <dbReference type="EMBL" id="VDO56373.1"/>
    </source>
</evidence>
<evidence type="ECO:0000313" key="3">
    <source>
        <dbReference type="Proteomes" id="UP000268014"/>
    </source>
</evidence>
<dbReference type="AlphaFoldDB" id="A0A0N4WUP2"/>
<accession>A0A0N4WUP2</accession>
<keyword evidence="1" id="KW-1133">Transmembrane helix</keyword>
<organism evidence="4">
    <name type="scientific">Haemonchus placei</name>
    <name type="common">Barber's pole worm</name>
    <dbReference type="NCBI Taxonomy" id="6290"/>
    <lineage>
        <taxon>Eukaryota</taxon>
        <taxon>Metazoa</taxon>
        <taxon>Ecdysozoa</taxon>
        <taxon>Nematoda</taxon>
        <taxon>Chromadorea</taxon>
        <taxon>Rhabditida</taxon>
        <taxon>Rhabditina</taxon>
        <taxon>Rhabditomorpha</taxon>
        <taxon>Strongyloidea</taxon>
        <taxon>Trichostrongylidae</taxon>
        <taxon>Haemonchus</taxon>
    </lineage>
</organism>
<gene>
    <name evidence="2" type="ORF">HPLM_LOCUS15369</name>
</gene>
<sequence length="68" mass="8279">MLRLDDIPNALKPFINETALKREEQRRNSTEVFTIYIFTFFTTFRIFFSSKTEIFLEECQSNRILLFF</sequence>
<reference evidence="4" key="1">
    <citation type="submission" date="2017-02" db="UniProtKB">
        <authorList>
            <consortium name="WormBaseParasite"/>
        </authorList>
    </citation>
    <scope>IDENTIFICATION</scope>
</reference>
<keyword evidence="1" id="KW-0472">Membrane</keyword>
<dbReference type="Proteomes" id="UP000268014">
    <property type="component" value="Unassembled WGS sequence"/>
</dbReference>
<dbReference type="WBParaSite" id="HPLM_0001537701-mRNA-1">
    <property type="protein sequence ID" value="HPLM_0001537701-mRNA-1"/>
    <property type="gene ID" value="HPLM_0001537701"/>
</dbReference>
<proteinExistence type="predicted"/>
<feature type="transmembrane region" description="Helical" evidence="1">
    <location>
        <begin position="30"/>
        <end position="48"/>
    </location>
</feature>
<keyword evidence="1" id="KW-0812">Transmembrane</keyword>
<evidence type="ECO:0000256" key="1">
    <source>
        <dbReference type="SAM" id="Phobius"/>
    </source>
</evidence>
<evidence type="ECO:0000313" key="4">
    <source>
        <dbReference type="WBParaSite" id="HPLM_0001537701-mRNA-1"/>
    </source>
</evidence>
<reference evidence="2 3" key="2">
    <citation type="submission" date="2018-11" db="EMBL/GenBank/DDBJ databases">
        <authorList>
            <consortium name="Pathogen Informatics"/>
        </authorList>
    </citation>
    <scope>NUCLEOTIDE SEQUENCE [LARGE SCALE GENOMIC DNA]</scope>
    <source>
        <strain evidence="2 3">MHpl1</strain>
    </source>
</reference>
<name>A0A0N4WUP2_HAEPC</name>
<keyword evidence="3" id="KW-1185">Reference proteome</keyword>